<dbReference type="SUPFAM" id="SSF48403">
    <property type="entry name" value="Ankyrin repeat"/>
    <property type="match status" value="1"/>
</dbReference>
<evidence type="ECO:0000256" key="1">
    <source>
        <dbReference type="ARBA" id="ARBA00022737"/>
    </source>
</evidence>
<dbReference type="EMBL" id="JAVRBK010000008">
    <property type="protein sequence ID" value="KAK5639918.1"/>
    <property type="molecule type" value="Genomic_DNA"/>
</dbReference>
<keyword evidence="2 3" id="KW-0040">ANK repeat</keyword>
<dbReference type="Pfam" id="PF12796">
    <property type="entry name" value="Ank_2"/>
    <property type="match status" value="1"/>
</dbReference>
<gene>
    <name evidence="4" type="ORF">RI129_010729</name>
</gene>
<comment type="caution">
    <text evidence="4">The sequence shown here is derived from an EMBL/GenBank/DDBJ whole genome shotgun (WGS) entry which is preliminary data.</text>
</comment>
<dbReference type="AlphaFoldDB" id="A0AAN7V6I3"/>
<dbReference type="PANTHER" id="PTHR24171">
    <property type="entry name" value="ANKYRIN REPEAT DOMAIN-CONTAINING PROTEIN 39-RELATED"/>
    <property type="match status" value="1"/>
</dbReference>
<dbReference type="Gene3D" id="1.25.40.20">
    <property type="entry name" value="Ankyrin repeat-containing domain"/>
    <property type="match status" value="1"/>
</dbReference>
<dbReference type="PROSITE" id="PS50297">
    <property type="entry name" value="ANK_REP_REGION"/>
    <property type="match status" value="1"/>
</dbReference>
<name>A0AAN7V6I3_9COLE</name>
<evidence type="ECO:0000256" key="3">
    <source>
        <dbReference type="PROSITE-ProRule" id="PRU00023"/>
    </source>
</evidence>
<dbReference type="SMART" id="SM00248">
    <property type="entry name" value="ANK"/>
    <property type="match status" value="2"/>
</dbReference>
<sequence>MLKCGADVNLRSNQGETPFYLAIFHHVQHPDQIDATCIRALYYAGSDVNATNAKGYAPIHLAANFGHATLVKWLLTKGASANVQPYPYILAHMQGHQLTASLLRNQHLRAIES</sequence>
<feature type="repeat" description="ANK" evidence="3">
    <location>
        <begin position="54"/>
        <end position="86"/>
    </location>
</feature>
<evidence type="ECO:0000313" key="4">
    <source>
        <dbReference type="EMBL" id="KAK5639918.1"/>
    </source>
</evidence>
<keyword evidence="5" id="KW-1185">Reference proteome</keyword>
<organism evidence="4 5">
    <name type="scientific">Pyrocoelia pectoralis</name>
    <dbReference type="NCBI Taxonomy" id="417401"/>
    <lineage>
        <taxon>Eukaryota</taxon>
        <taxon>Metazoa</taxon>
        <taxon>Ecdysozoa</taxon>
        <taxon>Arthropoda</taxon>
        <taxon>Hexapoda</taxon>
        <taxon>Insecta</taxon>
        <taxon>Pterygota</taxon>
        <taxon>Neoptera</taxon>
        <taxon>Endopterygota</taxon>
        <taxon>Coleoptera</taxon>
        <taxon>Polyphaga</taxon>
        <taxon>Elateriformia</taxon>
        <taxon>Elateroidea</taxon>
        <taxon>Lampyridae</taxon>
        <taxon>Lampyrinae</taxon>
        <taxon>Pyrocoelia</taxon>
    </lineage>
</organism>
<dbReference type="Proteomes" id="UP001329430">
    <property type="component" value="Chromosome 8"/>
</dbReference>
<reference evidence="4 5" key="1">
    <citation type="journal article" date="2024" name="Insects">
        <title>An Improved Chromosome-Level Genome Assembly of the Firefly Pyrocoelia pectoralis.</title>
        <authorList>
            <person name="Fu X."/>
            <person name="Meyer-Rochow V.B."/>
            <person name="Ballantyne L."/>
            <person name="Zhu X."/>
        </authorList>
    </citation>
    <scope>NUCLEOTIDE SEQUENCE [LARGE SCALE GENOMIC DNA]</scope>
    <source>
        <strain evidence="4">XCY_ONT2</strain>
    </source>
</reference>
<keyword evidence="1" id="KW-0677">Repeat</keyword>
<evidence type="ECO:0000313" key="5">
    <source>
        <dbReference type="Proteomes" id="UP001329430"/>
    </source>
</evidence>
<evidence type="ECO:0000256" key="2">
    <source>
        <dbReference type="ARBA" id="ARBA00023043"/>
    </source>
</evidence>
<dbReference type="InterPro" id="IPR002110">
    <property type="entry name" value="Ankyrin_rpt"/>
</dbReference>
<accession>A0AAN7V6I3</accession>
<protein>
    <recommendedName>
        <fullName evidence="6">Ankyrin repeat protein</fullName>
    </recommendedName>
</protein>
<proteinExistence type="predicted"/>
<evidence type="ECO:0008006" key="6">
    <source>
        <dbReference type="Google" id="ProtNLM"/>
    </source>
</evidence>
<dbReference type="InterPro" id="IPR036770">
    <property type="entry name" value="Ankyrin_rpt-contain_sf"/>
</dbReference>
<dbReference type="PROSITE" id="PS50088">
    <property type="entry name" value="ANK_REPEAT"/>
    <property type="match status" value="1"/>
</dbReference>